<dbReference type="GO" id="GO:0016042">
    <property type="term" value="P:lipid catabolic process"/>
    <property type="evidence" value="ECO:0007669"/>
    <property type="project" value="UniProtKB-KW"/>
</dbReference>
<keyword evidence="2" id="KW-0378">Hydrolase</keyword>
<evidence type="ECO:0000313" key="4">
    <source>
        <dbReference type="EMBL" id="CAK9145135.1"/>
    </source>
</evidence>
<dbReference type="PANTHER" id="PTHR45648">
    <property type="entry name" value="GDSL LIPASE/ACYLHYDROLASE FAMILY PROTEIN (AFU_ORTHOLOGUE AFUA_4G14700)"/>
    <property type="match status" value="1"/>
</dbReference>
<organism evidence="4 6">
    <name type="scientific">Ilex paraguariensis</name>
    <name type="common">yerba mate</name>
    <dbReference type="NCBI Taxonomy" id="185542"/>
    <lineage>
        <taxon>Eukaryota</taxon>
        <taxon>Viridiplantae</taxon>
        <taxon>Streptophyta</taxon>
        <taxon>Embryophyta</taxon>
        <taxon>Tracheophyta</taxon>
        <taxon>Spermatophyta</taxon>
        <taxon>Magnoliopsida</taxon>
        <taxon>eudicotyledons</taxon>
        <taxon>Gunneridae</taxon>
        <taxon>Pentapetalae</taxon>
        <taxon>asterids</taxon>
        <taxon>campanulids</taxon>
        <taxon>Aquifoliales</taxon>
        <taxon>Aquifoliaceae</taxon>
        <taxon>Ilex</taxon>
    </lineage>
</organism>
<evidence type="ECO:0008006" key="7">
    <source>
        <dbReference type="Google" id="ProtNLM"/>
    </source>
</evidence>
<sequence>MIAAQFIGIPFQKPFLEAQLELANGSRKEYPSNGLNFGSAGSGVLRETNKDWGVTPIQDQLQQFQSLVDQNHINSTLVQQSLFFFESGSNDIFSYFYPFNTPTLNPVAYVQAMLTEVGHFVDRIYTLGARRISLFSLGPVGCVPARAVLPGAPTDRCFGKMNRMVKDYNKGLERLVMSIPIKYPGAVAVYGSVYNTVQLFRALPKRYGFLDVSSACCGYGTLNGEVQCGQQGYKLCPNPNRFLFWDYFHPSEHTYKLVSKALWGGRKSRIRPVNLRTLANMTLPHV</sequence>
<dbReference type="EMBL" id="CAUOFW020005506">
    <property type="protein sequence ID" value="CAK9170508.1"/>
    <property type="molecule type" value="Genomic_DNA"/>
</dbReference>
<evidence type="ECO:0000313" key="5">
    <source>
        <dbReference type="EMBL" id="CAK9170508.1"/>
    </source>
</evidence>
<dbReference type="PANTHER" id="PTHR45648:SF141">
    <property type="entry name" value="GDSL ESTERASE_LIPASE 6"/>
    <property type="match status" value="1"/>
</dbReference>
<keyword evidence="3" id="KW-0443">Lipid metabolism</keyword>
<dbReference type="InterPro" id="IPR051058">
    <property type="entry name" value="GDSL_Est/Lipase"/>
</dbReference>
<name>A0ABC8RKP0_9AQUA</name>
<accession>A0ABC8RKP0</accession>
<keyword evidence="3" id="KW-0442">Lipid degradation</keyword>
<comment type="caution">
    <text evidence="4">The sequence shown here is derived from an EMBL/GenBank/DDBJ whole genome shotgun (WGS) entry which is preliminary data.</text>
</comment>
<evidence type="ECO:0000256" key="2">
    <source>
        <dbReference type="ARBA" id="ARBA00022801"/>
    </source>
</evidence>
<evidence type="ECO:0000313" key="6">
    <source>
        <dbReference type="Proteomes" id="UP001642360"/>
    </source>
</evidence>
<evidence type="ECO:0000256" key="1">
    <source>
        <dbReference type="ARBA" id="ARBA00008668"/>
    </source>
</evidence>
<gene>
    <name evidence="4" type="ORF">ILEXP_LOCUS12929</name>
    <name evidence="5" type="ORF">ILEXP_LOCUS40005</name>
</gene>
<reference evidence="4 6" key="1">
    <citation type="submission" date="2024-02" db="EMBL/GenBank/DDBJ databases">
        <authorList>
            <person name="Vignale AGUSTIN F."/>
            <person name="Sosa J E."/>
            <person name="Modenutti C."/>
        </authorList>
    </citation>
    <scope>NUCLEOTIDE SEQUENCE [LARGE SCALE GENOMIC DNA]</scope>
</reference>
<dbReference type="InterPro" id="IPR036514">
    <property type="entry name" value="SGNH_hydro_sf"/>
</dbReference>
<comment type="similarity">
    <text evidence="1">Belongs to the 'GDSL' lipolytic enzyme family.</text>
</comment>
<dbReference type="Pfam" id="PF00657">
    <property type="entry name" value="Lipase_GDSL"/>
    <property type="match status" value="1"/>
</dbReference>
<dbReference type="Proteomes" id="UP001642360">
    <property type="component" value="Unassembled WGS sequence"/>
</dbReference>
<keyword evidence="6" id="KW-1185">Reference proteome</keyword>
<dbReference type="AlphaFoldDB" id="A0ABC8RKP0"/>
<dbReference type="InterPro" id="IPR001087">
    <property type="entry name" value="GDSL"/>
</dbReference>
<dbReference type="EMBL" id="CAUOFW020001459">
    <property type="protein sequence ID" value="CAK9145135.1"/>
    <property type="molecule type" value="Genomic_DNA"/>
</dbReference>
<dbReference type="SUPFAM" id="SSF52266">
    <property type="entry name" value="SGNH hydrolase"/>
    <property type="match status" value="1"/>
</dbReference>
<dbReference type="GO" id="GO:0016787">
    <property type="term" value="F:hydrolase activity"/>
    <property type="evidence" value="ECO:0007669"/>
    <property type="project" value="UniProtKB-KW"/>
</dbReference>
<protein>
    <recommendedName>
        <fullName evidence="7">GDSL esterase/lipase 6</fullName>
    </recommendedName>
</protein>
<proteinExistence type="inferred from homology"/>
<evidence type="ECO:0000256" key="3">
    <source>
        <dbReference type="ARBA" id="ARBA00022963"/>
    </source>
</evidence>
<dbReference type="Gene3D" id="3.40.50.1110">
    <property type="entry name" value="SGNH hydrolase"/>
    <property type="match status" value="1"/>
</dbReference>